<feature type="compositionally biased region" description="Basic residues" evidence="2">
    <location>
        <begin position="7"/>
        <end position="18"/>
    </location>
</feature>
<evidence type="ECO:0000256" key="2">
    <source>
        <dbReference type="SAM" id="MobiDB-lite"/>
    </source>
</evidence>
<proteinExistence type="predicted"/>
<sequence length="711" mass="80185">MQQQKPDHHHKSSSKGRGHAAQIQLGNDLKIELAKYAMRLRISEISDFDKIEILCEILKVNVNFVVREWNEIMQICGIIEAVSQLLLDTLNPRIRSLCGTVMLQIQQIGTESCDDIDWPSLYNPLVTLLFNQDQKISEQSKQSLQKAIDKKSVTIPSLIELNIYDRAARAIDQAFPNNAQQQSSNSQPAFSLDVLSNVLEIVQKMLSSDQNSLFKTKKLKTSSMRVWQLNPPRQIRGVIGSILLILNDENINIDGNDTDQISQLQIAEERANKLEQKLKECKDKIASVHEWAQNEQKQKMDAQNHILLLEQKNMNIERLREREKKRADFNEQRLRMIQSEYQNNTNEKNNNNSESAASLKCCRNSQDLSYLNDMATPVDEQGIQNQLQQSKSFGALPLTQLKSNIQLPLSQQSSKSSVQLPLSQSKSKAQIPLSQTRSVTQVVPIEGINNDKQSDQFAYATATANTPIFILPPRIAGFVEGNKFIHTNDTDKYCTVAVDPVVQDGYVRFDVVFDRNGRFGFCMGIASAQCTFSANNGPWEAGNDSKTIRFWNCGKLEHLTNGLSGNTEFRDNQRVSAEVDMVSNPHKVAFYVNNEEQPNFVIGIPAAIRFWVRAIYVAASTARLHFSKCPDYLVSHNPQQETQLDLKLFTGEEGGAESDSQQMNLEMLFNPLKISQSLYSSVPPAVLIYIISALPYPTLVSSDQSYSSPYD</sequence>
<protein>
    <recommendedName>
        <fullName evidence="5">SPRY domain-containing protein</fullName>
    </recommendedName>
</protein>
<feature type="coiled-coil region" evidence="1">
    <location>
        <begin position="264"/>
        <end position="326"/>
    </location>
</feature>
<dbReference type="Proteomes" id="UP000324800">
    <property type="component" value="Unassembled WGS sequence"/>
</dbReference>
<evidence type="ECO:0000313" key="3">
    <source>
        <dbReference type="EMBL" id="KAA6401590.1"/>
    </source>
</evidence>
<name>A0A5J4X305_9EUKA</name>
<dbReference type="EMBL" id="SNRW01000367">
    <property type="protein sequence ID" value="KAA6401590.1"/>
    <property type="molecule type" value="Genomic_DNA"/>
</dbReference>
<comment type="caution">
    <text evidence="3">The sequence shown here is derived from an EMBL/GenBank/DDBJ whole genome shotgun (WGS) entry which is preliminary data.</text>
</comment>
<organism evidence="3 4">
    <name type="scientific">Streblomastix strix</name>
    <dbReference type="NCBI Taxonomy" id="222440"/>
    <lineage>
        <taxon>Eukaryota</taxon>
        <taxon>Metamonada</taxon>
        <taxon>Preaxostyla</taxon>
        <taxon>Oxymonadida</taxon>
        <taxon>Streblomastigidae</taxon>
        <taxon>Streblomastix</taxon>
    </lineage>
</organism>
<evidence type="ECO:0008006" key="5">
    <source>
        <dbReference type="Google" id="ProtNLM"/>
    </source>
</evidence>
<reference evidence="3 4" key="1">
    <citation type="submission" date="2019-03" db="EMBL/GenBank/DDBJ databases">
        <title>Single cell metagenomics reveals metabolic interactions within the superorganism composed of flagellate Streblomastix strix and complex community of Bacteroidetes bacteria on its surface.</title>
        <authorList>
            <person name="Treitli S.C."/>
            <person name="Kolisko M."/>
            <person name="Husnik F."/>
            <person name="Keeling P."/>
            <person name="Hampl V."/>
        </authorList>
    </citation>
    <scope>NUCLEOTIDE SEQUENCE [LARGE SCALE GENOMIC DNA]</scope>
    <source>
        <strain evidence="3">ST1C</strain>
    </source>
</reference>
<feature type="region of interest" description="Disordered" evidence="2">
    <location>
        <begin position="1"/>
        <end position="21"/>
    </location>
</feature>
<evidence type="ECO:0000256" key="1">
    <source>
        <dbReference type="SAM" id="Coils"/>
    </source>
</evidence>
<evidence type="ECO:0000313" key="4">
    <source>
        <dbReference type="Proteomes" id="UP000324800"/>
    </source>
</evidence>
<gene>
    <name evidence="3" type="ORF">EZS28_002884</name>
</gene>
<accession>A0A5J4X305</accession>
<keyword evidence="1" id="KW-0175">Coiled coil</keyword>
<dbReference type="AlphaFoldDB" id="A0A5J4X305"/>